<sequence>MGLPRYGKKSVQDWRCKGGRRPGSIQQERQPNPETGDTREYDALTQYSRRDSQTPRLAIQGSTTPRLNTAGETAKPRDWRYKGVRRPDSIQQERQPNPETGEASEDGALTQYSRRDSQTPRLAIQGTGETAKPRDWRYKGVRRPDSIQQERQPNPETGGTREYDALTQYSRRDSQTLRLAGVRRPDSIQQERQPNPETGDTREYDALTQYSRRDSQTPRLAVQGSTTSWVDTAGETAKPRDWRYKGVRRPNSIQQERQPNPETGGTREYDALTQYSRRDSQILRLAIQGSTTPQLNRAGPRLSIWLVNRGLIGILNLLLSGSGKPARNPYCWPLLG</sequence>
<dbReference type="Proteomes" id="UP001283361">
    <property type="component" value="Unassembled WGS sequence"/>
</dbReference>
<name>A0AAE0YFJ4_9GAST</name>
<evidence type="ECO:0000313" key="3">
    <source>
        <dbReference type="Proteomes" id="UP001283361"/>
    </source>
</evidence>
<feature type="compositionally biased region" description="Basic and acidic residues" evidence="1">
    <location>
        <begin position="131"/>
        <end position="145"/>
    </location>
</feature>
<keyword evidence="3" id="KW-1185">Reference proteome</keyword>
<feature type="compositionally biased region" description="Basic and acidic residues" evidence="1">
    <location>
        <begin position="159"/>
        <end position="175"/>
    </location>
</feature>
<feature type="compositionally biased region" description="Polar residues" evidence="1">
    <location>
        <begin position="251"/>
        <end position="263"/>
    </location>
</feature>
<feature type="compositionally biased region" description="Polar residues" evidence="1">
    <location>
        <begin position="89"/>
        <end position="98"/>
    </location>
</feature>
<feature type="compositionally biased region" description="Polar residues" evidence="1">
    <location>
        <begin position="187"/>
        <end position="198"/>
    </location>
</feature>
<feature type="compositionally biased region" description="Basic and acidic residues" evidence="1">
    <location>
        <begin position="36"/>
        <end position="53"/>
    </location>
</feature>
<dbReference type="EMBL" id="JAWDGP010006359">
    <property type="protein sequence ID" value="KAK3742398.1"/>
    <property type="molecule type" value="Genomic_DNA"/>
</dbReference>
<evidence type="ECO:0000313" key="2">
    <source>
        <dbReference type="EMBL" id="KAK3742398.1"/>
    </source>
</evidence>
<feature type="compositionally biased region" description="Polar residues" evidence="1">
    <location>
        <begin position="24"/>
        <end position="35"/>
    </location>
</feature>
<evidence type="ECO:0000256" key="1">
    <source>
        <dbReference type="SAM" id="MobiDB-lite"/>
    </source>
</evidence>
<protein>
    <submittedName>
        <fullName evidence="2">Uncharacterized protein</fullName>
    </submittedName>
</protein>
<feature type="compositionally biased region" description="Basic and acidic residues" evidence="1">
    <location>
        <begin position="199"/>
        <end position="216"/>
    </location>
</feature>
<feature type="region of interest" description="Disordered" evidence="1">
    <location>
        <begin position="1"/>
        <end position="268"/>
    </location>
</feature>
<proteinExistence type="predicted"/>
<comment type="caution">
    <text evidence="2">The sequence shown here is derived from an EMBL/GenBank/DDBJ whole genome shotgun (WGS) entry which is preliminary data.</text>
</comment>
<feature type="compositionally biased region" description="Basic and acidic residues" evidence="1">
    <location>
        <begin position="74"/>
        <end position="88"/>
    </location>
</feature>
<feature type="compositionally biased region" description="Polar residues" evidence="1">
    <location>
        <begin position="60"/>
        <end position="71"/>
    </location>
</feature>
<accession>A0AAE0YFJ4</accession>
<reference evidence="2" key="1">
    <citation type="journal article" date="2023" name="G3 (Bethesda)">
        <title>A reference genome for the long-term kleptoplast-retaining sea slug Elysia crispata morphotype clarki.</title>
        <authorList>
            <person name="Eastman K.E."/>
            <person name="Pendleton A.L."/>
            <person name="Shaikh M.A."/>
            <person name="Suttiyut T."/>
            <person name="Ogas R."/>
            <person name="Tomko P."/>
            <person name="Gavelis G."/>
            <person name="Widhalm J.R."/>
            <person name="Wisecaver J.H."/>
        </authorList>
    </citation>
    <scope>NUCLEOTIDE SEQUENCE</scope>
    <source>
        <strain evidence="2">ECLA1</strain>
    </source>
</reference>
<dbReference type="AlphaFoldDB" id="A0AAE0YFJ4"/>
<organism evidence="2 3">
    <name type="scientific">Elysia crispata</name>
    <name type="common">lettuce slug</name>
    <dbReference type="NCBI Taxonomy" id="231223"/>
    <lineage>
        <taxon>Eukaryota</taxon>
        <taxon>Metazoa</taxon>
        <taxon>Spiralia</taxon>
        <taxon>Lophotrochozoa</taxon>
        <taxon>Mollusca</taxon>
        <taxon>Gastropoda</taxon>
        <taxon>Heterobranchia</taxon>
        <taxon>Euthyneura</taxon>
        <taxon>Panpulmonata</taxon>
        <taxon>Sacoglossa</taxon>
        <taxon>Placobranchoidea</taxon>
        <taxon>Plakobranchidae</taxon>
        <taxon>Elysia</taxon>
    </lineage>
</organism>
<feature type="compositionally biased region" description="Polar residues" evidence="1">
    <location>
        <begin position="146"/>
        <end position="157"/>
    </location>
</feature>
<gene>
    <name evidence="2" type="ORF">RRG08_001470</name>
</gene>